<evidence type="ECO:0000256" key="4">
    <source>
        <dbReference type="ARBA" id="ARBA00022840"/>
    </source>
</evidence>
<dbReference type="SMART" id="SM00382">
    <property type="entry name" value="AAA"/>
    <property type="match status" value="1"/>
</dbReference>
<dbReference type="Gene3D" id="3.40.50.300">
    <property type="entry name" value="P-loop containing nucleotide triphosphate hydrolases"/>
    <property type="match status" value="1"/>
</dbReference>
<organism evidence="8 9">
    <name type="scientific">Candidatus Rothia avicola</name>
    <dbReference type="NCBI Taxonomy" id="2840478"/>
    <lineage>
        <taxon>Bacteria</taxon>
        <taxon>Bacillati</taxon>
        <taxon>Actinomycetota</taxon>
        <taxon>Actinomycetes</taxon>
        <taxon>Micrococcales</taxon>
        <taxon>Micrococcaceae</taxon>
        <taxon>Rothia</taxon>
    </lineage>
</organism>
<dbReference type="InterPro" id="IPR003593">
    <property type="entry name" value="AAA+_ATPase"/>
</dbReference>
<evidence type="ECO:0000256" key="3">
    <source>
        <dbReference type="ARBA" id="ARBA00022741"/>
    </source>
</evidence>
<dbReference type="EMBL" id="DXCN01000060">
    <property type="protein sequence ID" value="HIY95577.1"/>
    <property type="molecule type" value="Genomic_DNA"/>
</dbReference>
<protein>
    <recommendedName>
        <fullName evidence="5">ABC-type quaternary amine transporter</fullName>
        <ecNumber evidence="5">7.6.2.9</ecNumber>
    </recommendedName>
</protein>
<evidence type="ECO:0000256" key="6">
    <source>
        <dbReference type="SAM" id="MobiDB-lite"/>
    </source>
</evidence>
<dbReference type="Pfam" id="PF00005">
    <property type="entry name" value="ABC_tran"/>
    <property type="match status" value="1"/>
</dbReference>
<dbReference type="PANTHER" id="PTHR43117:SF4">
    <property type="entry name" value="OSMOPROTECTANT IMPORT ATP-BINDING PROTEIN OSMV"/>
    <property type="match status" value="1"/>
</dbReference>
<dbReference type="EC" id="7.6.2.9" evidence="5"/>
<sequence length="376" mass="39926">MAAAPAIEFRSVTKKYGDTVVVNNLNLSIPRGSITVFVGPSGCGKTTSLRMINRMVEHTGGEILVRGEANTSRPAHELRRSMGYVLQQAGLMPHQSVLDNITTVPRLKGVSKKQARAEALELLDTVGLDRASASKYPAQLSGGQAQRVGVARALAGQSDILLMDEPFSAIDPVVRADLQQSLLDLQQKLQCTIVFVTHDIDEAVLLGDYIAVFAPGGTIAQFGTPEEILRAPACDYVASFVGRDRGMRRLTFAGAGNVAVRPLQAAEAEGWQLRLADGRPDGWVTGGRHLPGGSLFMQGGTLRDALDSVLSSPSGWGVAVDEQGLALGLLEADNVLEATRQERYLRYGLEAPWARANGADTGREPTGETPGSGASA</sequence>
<gene>
    <name evidence="8" type="ORF">H9821_07960</name>
</gene>
<dbReference type="GO" id="GO:0015418">
    <property type="term" value="F:ABC-type quaternary ammonium compound transporting activity"/>
    <property type="evidence" value="ECO:0007669"/>
    <property type="project" value="UniProtKB-EC"/>
</dbReference>
<dbReference type="InterPro" id="IPR017871">
    <property type="entry name" value="ABC_transporter-like_CS"/>
</dbReference>
<keyword evidence="4 8" id="KW-0067">ATP-binding</keyword>
<dbReference type="InterPro" id="IPR027417">
    <property type="entry name" value="P-loop_NTPase"/>
</dbReference>
<evidence type="ECO:0000259" key="7">
    <source>
        <dbReference type="PROSITE" id="PS50893"/>
    </source>
</evidence>
<dbReference type="SUPFAM" id="SSF52540">
    <property type="entry name" value="P-loop containing nucleoside triphosphate hydrolases"/>
    <property type="match status" value="1"/>
</dbReference>
<dbReference type="GO" id="GO:0005524">
    <property type="term" value="F:ATP binding"/>
    <property type="evidence" value="ECO:0007669"/>
    <property type="project" value="UniProtKB-KW"/>
</dbReference>
<evidence type="ECO:0000313" key="9">
    <source>
        <dbReference type="Proteomes" id="UP000824134"/>
    </source>
</evidence>
<dbReference type="PROSITE" id="PS50893">
    <property type="entry name" value="ABC_TRANSPORTER_2"/>
    <property type="match status" value="1"/>
</dbReference>
<evidence type="ECO:0000256" key="1">
    <source>
        <dbReference type="ARBA" id="ARBA00005417"/>
    </source>
</evidence>
<dbReference type="AlphaFoldDB" id="A0A9D1ZSX4"/>
<keyword evidence="3" id="KW-0547">Nucleotide-binding</keyword>
<dbReference type="PROSITE" id="PS00211">
    <property type="entry name" value="ABC_TRANSPORTER_1"/>
    <property type="match status" value="1"/>
</dbReference>
<dbReference type="Proteomes" id="UP000824134">
    <property type="component" value="Unassembled WGS sequence"/>
</dbReference>
<feature type="region of interest" description="Disordered" evidence="6">
    <location>
        <begin position="356"/>
        <end position="376"/>
    </location>
</feature>
<dbReference type="PANTHER" id="PTHR43117">
    <property type="entry name" value="OSMOPROTECTANT IMPORT ATP-BINDING PROTEIN OSMV"/>
    <property type="match status" value="1"/>
</dbReference>
<evidence type="ECO:0000313" key="8">
    <source>
        <dbReference type="EMBL" id="HIY95577.1"/>
    </source>
</evidence>
<evidence type="ECO:0000256" key="2">
    <source>
        <dbReference type="ARBA" id="ARBA00022448"/>
    </source>
</evidence>
<accession>A0A9D1ZSX4</accession>
<comment type="caution">
    <text evidence="8">The sequence shown here is derived from an EMBL/GenBank/DDBJ whole genome shotgun (WGS) entry which is preliminary data.</text>
</comment>
<reference evidence="8" key="1">
    <citation type="journal article" date="2021" name="PeerJ">
        <title>Extensive microbial diversity within the chicken gut microbiome revealed by metagenomics and culture.</title>
        <authorList>
            <person name="Gilroy R."/>
            <person name="Ravi A."/>
            <person name="Getino M."/>
            <person name="Pursley I."/>
            <person name="Horton D.L."/>
            <person name="Alikhan N.F."/>
            <person name="Baker D."/>
            <person name="Gharbi K."/>
            <person name="Hall N."/>
            <person name="Watson M."/>
            <person name="Adriaenssens E.M."/>
            <person name="Foster-Nyarko E."/>
            <person name="Jarju S."/>
            <person name="Secka A."/>
            <person name="Antonio M."/>
            <person name="Oren A."/>
            <person name="Chaudhuri R.R."/>
            <person name="La Ragione R."/>
            <person name="Hildebrand F."/>
            <person name="Pallen M.J."/>
        </authorList>
    </citation>
    <scope>NUCLEOTIDE SEQUENCE</scope>
    <source>
        <strain evidence="8">ChiHjej12B11-9195</strain>
    </source>
</reference>
<dbReference type="InterPro" id="IPR003439">
    <property type="entry name" value="ABC_transporter-like_ATP-bd"/>
</dbReference>
<dbReference type="GO" id="GO:0016887">
    <property type="term" value="F:ATP hydrolysis activity"/>
    <property type="evidence" value="ECO:0007669"/>
    <property type="project" value="InterPro"/>
</dbReference>
<dbReference type="FunFam" id="3.40.50.300:FF:000425">
    <property type="entry name" value="Probable ABC transporter, ATP-binding subunit"/>
    <property type="match status" value="1"/>
</dbReference>
<feature type="domain" description="ABC transporter" evidence="7">
    <location>
        <begin position="7"/>
        <end position="241"/>
    </location>
</feature>
<evidence type="ECO:0000256" key="5">
    <source>
        <dbReference type="ARBA" id="ARBA00066388"/>
    </source>
</evidence>
<keyword evidence="2" id="KW-0813">Transport</keyword>
<proteinExistence type="inferred from homology"/>
<reference evidence="8" key="2">
    <citation type="submission" date="2021-04" db="EMBL/GenBank/DDBJ databases">
        <authorList>
            <person name="Gilroy R."/>
        </authorList>
    </citation>
    <scope>NUCLEOTIDE SEQUENCE</scope>
    <source>
        <strain evidence="8">ChiHjej12B11-9195</strain>
    </source>
</reference>
<name>A0A9D1ZSX4_9MICC</name>
<comment type="similarity">
    <text evidence="1">Belongs to the ABC transporter superfamily.</text>
</comment>